<name>H2BVQ9_GILLR</name>
<feature type="transmembrane region" description="Helical" evidence="1">
    <location>
        <begin position="70"/>
        <end position="89"/>
    </location>
</feature>
<evidence type="ECO:0000313" key="2">
    <source>
        <dbReference type="EMBL" id="EHQ04015.1"/>
    </source>
</evidence>
<keyword evidence="1" id="KW-0812">Transmembrane</keyword>
<keyword evidence="3" id="KW-1185">Reference proteome</keyword>
<reference evidence="3" key="1">
    <citation type="journal article" date="2012" name="Stand. Genomic Sci.">
        <title>Genome sequence of the Antarctic rhodopsins-containing flavobacterium Gillisia limnaea type strain (R-8282(T)).</title>
        <authorList>
            <person name="Riedel T."/>
            <person name="Held B."/>
            <person name="Nolan M."/>
            <person name="Lucas S."/>
            <person name="Lapidus A."/>
            <person name="Tice H."/>
            <person name="Del Rio T.G."/>
            <person name="Cheng J.F."/>
            <person name="Han C."/>
            <person name="Tapia R."/>
            <person name="Goodwin L.A."/>
            <person name="Pitluck S."/>
            <person name="Liolios K."/>
            <person name="Mavromatis K."/>
            <person name="Pagani I."/>
            <person name="Ivanova N."/>
            <person name="Mikhailova N."/>
            <person name="Pati A."/>
            <person name="Chen A."/>
            <person name="Palaniappan K."/>
            <person name="Land M."/>
            <person name="Rohde M."/>
            <person name="Tindall B.J."/>
            <person name="Detter J.C."/>
            <person name="Goker M."/>
            <person name="Bristow J."/>
            <person name="Eisen J.A."/>
            <person name="Markowitz V."/>
            <person name="Hugenholtz P."/>
            <person name="Kyrpides N.C."/>
            <person name="Klenk H.P."/>
            <person name="Woyke T."/>
        </authorList>
    </citation>
    <scope>NUCLEOTIDE SEQUENCE [LARGE SCALE GENOMIC DNA]</scope>
    <source>
        <strain evidence="3">DSM 15749 / LMG 21470 / R-8282</strain>
    </source>
</reference>
<gene>
    <name evidence="2" type="ORF">Gilli_3415</name>
</gene>
<sequence>MPETIAKFVIISFGIFFIAAGLIMAFRPQIARSMLRKAGSTTFINYAELSIRMIPGIAFIVYAETSKFPLTFQLVGWFILISSILLMIIPRRLHHQFSLGAAEILKPIYFQLISPLSILIGVLIIYTVT</sequence>
<dbReference type="eggNOG" id="ENOG5032W6N">
    <property type="taxonomic scope" value="Bacteria"/>
</dbReference>
<evidence type="ECO:0000256" key="1">
    <source>
        <dbReference type="SAM" id="Phobius"/>
    </source>
</evidence>
<organism evidence="2 3">
    <name type="scientific">Gillisia limnaea (strain DSM 15749 / LMG 21470 / R-8282)</name>
    <dbReference type="NCBI Taxonomy" id="865937"/>
    <lineage>
        <taxon>Bacteria</taxon>
        <taxon>Pseudomonadati</taxon>
        <taxon>Bacteroidota</taxon>
        <taxon>Flavobacteriia</taxon>
        <taxon>Flavobacteriales</taxon>
        <taxon>Flavobacteriaceae</taxon>
        <taxon>Gillisia</taxon>
    </lineage>
</organism>
<dbReference type="AlphaFoldDB" id="H2BVQ9"/>
<proteinExistence type="predicted"/>
<dbReference type="Proteomes" id="UP000003844">
    <property type="component" value="Unassembled WGS sequence"/>
</dbReference>
<protein>
    <submittedName>
        <fullName evidence="2">Uncharacterized protein</fullName>
    </submittedName>
</protein>
<keyword evidence="1" id="KW-0472">Membrane</keyword>
<keyword evidence="1" id="KW-1133">Transmembrane helix</keyword>
<feature type="transmembrane region" description="Helical" evidence="1">
    <location>
        <begin position="109"/>
        <end position="128"/>
    </location>
</feature>
<dbReference type="HOGENOM" id="CLU_158410_0_0_10"/>
<dbReference type="EMBL" id="JH594606">
    <property type="protein sequence ID" value="EHQ04015.1"/>
    <property type="molecule type" value="Genomic_DNA"/>
</dbReference>
<feature type="transmembrane region" description="Helical" evidence="1">
    <location>
        <begin position="6"/>
        <end position="26"/>
    </location>
</feature>
<feature type="transmembrane region" description="Helical" evidence="1">
    <location>
        <begin position="46"/>
        <end position="64"/>
    </location>
</feature>
<accession>H2BVQ9</accession>
<evidence type="ECO:0000313" key="3">
    <source>
        <dbReference type="Proteomes" id="UP000003844"/>
    </source>
</evidence>
<dbReference type="OrthoDB" id="1442037at2"/>
<dbReference type="RefSeq" id="WP_006990318.1">
    <property type="nucleotide sequence ID" value="NZ_JH594606.1"/>
</dbReference>